<dbReference type="KEGG" id="ecv:APECO1_O1CoBM53"/>
<proteinExistence type="predicted"/>
<feature type="transmembrane region" description="Helical" evidence="2">
    <location>
        <begin position="788"/>
        <end position="806"/>
    </location>
</feature>
<evidence type="ECO:0000259" key="4">
    <source>
        <dbReference type="Pfam" id="PF07916"/>
    </source>
</evidence>
<feature type="domain" description="TraG N-terminal Proteobacteria" evidence="4">
    <location>
        <begin position="460"/>
        <end position="901"/>
    </location>
</feature>
<feature type="chain" id="PRO_5002601407" evidence="3">
    <location>
        <begin position="24"/>
        <end position="1398"/>
    </location>
</feature>
<feature type="region of interest" description="Disordered" evidence="1">
    <location>
        <begin position="1108"/>
        <end position="1134"/>
    </location>
</feature>
<protein>
    <submittedName>
        <fullName evidence="5">TraG</fullName>
    </submittedName>
</protein>
<dbReference type="NCBIfam" id="NF010295">
    <property type="entry name" value="PRK13735.1"/>
    <property type="match status" value="1"/>
</dbReference>
<evidence type="ECO:0000313" key="5">
    <source>
        <dbReference type="EMBL" id="ABD51623.1"/>
    </source>
</evidence>
<organism evidence="5 6">
    <name type="scientific">Escherichia coli O1:K1 / APEC</name>
    <dbReference type="NCBI Taxonomy" id="405955"/>
    <lineage>
        <taxon>Bacteria</taxon>
        <taxon>Pseudomonadati</taxon>
        <taxon>Pseudomonadota</taxon>
        <taxon>Gammaproteobacteria</taxon>
        <taxon>Enterobacterales</taxon>
        <taxon>Enterobacteriaceae</taxon>
        <taxon>Escherichia</taxon>
    </lineage>
</organism>
<reference evidence="5 6" key="1">
    <citation type="journal article" date="2006" name="J. Bacteriol.">
        <title>Complete DNA sequence of a ColBM plasmid from avian pathogenic Escherichia coli suggests that it evolved from closely related ColV virulence plasmids.</title>
        <authorList>
            <person name="Johnson T.J."/>
            <person name="Johnson S.J."/>
            <person name="Nolan L.K."/>
        </authorList>
    </citation>
    <scope>NUCLEOTIDE SEQUENCE [LARGE SCALE GENOMIC DNA]</scope>
    <source>
        <strain evidence="5">APEC O1</strain>
        <plasmid evidence="6">pAPEC-O1-ColBM</plasmid>
    </source>
</reference>
<keyword evidence="2" id="KW-0472">Membrane</keyword>
<evidence type="ECO:0000256" key="1">
    <source>
        <dbReference type="SAM" id="MobiDB-lite"/>
    </source>
</evidence>
<gene>
    <name evidence="5" type="primary">traG</name>
    <name evidence="5" type="ORF">APECO1_O1CoBM53</name>
</gene>
<sequence>MLRIKPLFILCAALLTVTPAASADVNSDMNQFFNKLGFASNTTQPGVWQGQAAGYAYGGSLYARTQVKNVQLISMTLPDINAGCGGIDAYLGSFSFINGEQLQRFVKQIMSNAAGYFFDLALQTTVPEIKTAKDFLQKMASDINSMNLSSCQAAQGIIGGLFPRTQVSQQKVCQDIAGESNIFADWAASRQGCTVGGKSDSVRDKASDKDKERVTKNINIMWNALSKNRMFDGNKELKEFVMTLTGSLVFGPNGEITPLSARTTDRSIIRAMMEGGTAKIYHCNDSDKCLKVVADTPVTISRDNALKSQITKLLASIQNKAVSDTPLDDKEKGFISSTTIPVFKYLVDPQMLGVSNSMIYQLTDYIGYDILLQYIQELIQQARAMVATGNYDEAVIGHINDNMNECHPADCGVSVTGAGTAGCAAGCRSSDELHASAAFRPHAQSLPEQLSLRREHAVNEVYVIAGGEWLRNNLNAIAAFMGTRTWDSIEKIALTLSVLAVAVMWVQRHNVMDLLGWVAVFVLISLLVNVRTSVQIIDNSDLVKVHRVDNVPVGLAMPLSLTTRIGHAMVASYEMIFTQPDSVTYSKTGMLFGAEMVSKSTDFLSRNPEIANIFQDYVQNCVMGDIYLNHKYTLEELMASADPYTLIFSRPSPLRGVYDSNNNFVTCKDASVSLKDKLNLDTQSGGKTWHYYAQQLFGGRPDPNLLFSTLIGDSYSYFYGSSKSASQIIRQNVTINALKEGITSYAARNGDSASLVNLATTSSMEKQRLAHVSIGHVAMRTLPMTQTILTGIAIGIFPLLVLAAVFNKLTLSVLKGYVFALMWLQSWPMLYAILNSAMTFYAKQNGAPVVLSEISQIQLKYSDLASTAGYLSMMIPPLSWMMVRGLGAGFSSVYSHFASSAISPTASAAGSVVDGNYSYGNMQTENVNGFSWSTNSTTSFGQMMYQTGSGATATQTRDGNMVMDASGAMSRLPVGINTTRQIAAAQQEMAREASNRAESALHGFSSSIASVWNTLSQFGSNRGSSDSVTGGADSTMSAQDSMMASRMRSAVESYAKAHNISNEQATRELASRSTTASAGLYGDAHAGLDAKPSLFGVRVDVGAKVGGRASIDGSDLDSHEASSGSRASHDARHDIDARASKDFKEASDYFTSRKVSESGSHTDNNADSRVDQLSAALNSAKQSYDQYTTNMTRSHEYAEMASRTESMSGQMSEDLSQQFAQYVMKHAPQDAEAILTNTSSPEIAERRRAMAWSFVQEQVQPGVDNAWRESRGDIGKGMESVPSGGGSQDIIADHQGHQAIIEQRTQDSNIRNDVKHQVDNMVTEYRGNIGDTQSSIHGEENIVGRQYSELQNHHKTEALSQNNKYDEERESQKIIPEPSGEAVKEMIDGKKERLKGPL</sequence>
<keyword evidence="5" id="KW-0614">Plasmid</keyword>
<evidence type="ECO:0000313" key="6">
    <source>
        <dbReference type="Proteomes" id="UP000008216"/>
    </source>
</evidence>
<evidence type="ECO:0000256" key="2">
    <source>
        <dbReference type="SAM" id="Phobius"/>
    </source>
</evidence>
<dbReference type="InterPro" id="IPR012931">
    <property type="entry name" value="TraG_N_Proteobacteria"/>
</dbReference>
<dbReference type="Pfam" id="PF06122">
    <property type="entry name" value="TraH"/>
    <property type="match status" value="1"/>
</dbReference>
<feature type="region of interest" description="Disordered" evidence="1">
    <location>
        <begin position="1357"/>
        <end position="1398"/>
    </location>
</feature>
<dbReference type="InterPro" id="IPR010927">
    <property type="entry name" value="T4SS_TraH"/>
</dbReference>
<keyword evidence="2" id="KW-0812">Transmembrane</keyword>
<keyword evidence="3" id="KW-0732">Signal</keyword>
<name>A0A0H2XKX6_ECOK1</name>
<keyword evidence="2" id="KW-1133">Transmembrane helix</keyword>
<dbReference type="HOGENOM" id="CLU_005197_0_0_6"/>
<dbReference type="Proteomes" id="UP000008216">
    <property type="component" value="Plasmid pAPEC-O1-ColBM"/>
</dbReference>
<accession>A0A0H2XKX6</accession>
<feature type="signal peptide" evidence="3">
    <location>
        <begin position="1"/>
        <end position="23"/>
    </location>
</feature>
<feature type="compositionally biased region" description="Basic and acidic residues" evidence="1">
    <location>
        <begin position="1382"/>
        <end position="1398"/>
    </location>
</feature>
<keyword evidence="6" id="KW-1185">Reference proteome</keyword>
<dbReference type="NCBIfam" id="NF010279">
    <property type="entry name" value="PRK13723.1"/>
    <property type="match status" value="1"/>
</dbReference>
<dbReference type="EMBL" id="DQ381420">
    <property type="protein sequence ID" value="ABD51623.1"/>
    <property type="molecule type" value="Genomic_DNA"/>
</dbReference>
<evidence type="ECO:0000256" key="3">
    <source>
        <dbReference type="SAM" id="SignalP"/>
    </source>
</evidence>
<dbReference type="Pfam" id="PF07916">
    <property type="entry name" value="TraG_N"/>
    <property type="match status" value="1"/>
</dbReference>
<feature type="transmembrane region" description="Helical" evidence="2">
    <location>
        <begin position="812"/>
        <end position="834"/>
    </location>
</feature>
<geneLocation type="plasmid" evidence="5 6">
    <name>pAPEC-O1-ColBM</name>
</geneLocation>